<evidence type="ECO:0000259" key="1">
    <source>
        <dbReference type="PROSITE" id="PS50191"/>
    </source>
</evidence>
<evidence type="ECO:0000313" key="3">
    <source>
        <dbReference type="Proteomes" id="UP001497472"/>
    </source>
</evidence>
<dbReference type="PANTHER" id="PTHR10174:SF213">
    <property type="entry name" value="CRAL-TRIO DOMAIN-CONTAINING PROTEIN"/>
    <property type="match status" value="1"/>
</dbReference>
<dbReference type="GO" id="GO:1902936">
    <property type="term" value="F:phosphatidylinositol bisphosphate binding"/>
    <property type="evidence" value="ECO:0007669"/>
    <property type="project" value="TreeGrafter"/>
</dbReference>
<keyword evidence="3" id="KW-1185">Reference proteome</keyword>
<dbReference type="InterPro" id="IPR001251">
    <property type="entry name" value="CRAL-TRIO_dom"/>
</dbReference>
<dbReference type="GO" id="GO:0016020">
    <property type="term" value="C:membrane"/>
    <property type="evidence" value="ECO:0007669"/>
    <property type="project" value="TreeGrafter"/>
</dbReference>
<proteinExistence type="predicted"/>
<dbReference type="SUPFAM" id="SSF52087">
    <property type="entry name" value="CRAL/TRIO domain"/>
    <property type="match status" value="1"/>
</dbReference>
<sequence>MRSAQGLFFSVYTMVEVKEFPVHEEYKKGTATSDDVAKLRSWLKTQPHLPEEFITDLDIALAYHSCNKSMEVTKQGLDLNFSLRTLFTAYFKDRKFDRTMERTFENTLFVPLPHQTQDGNVVLYSQVLNSDPNEFNVENNIRALLMCIDLWQYETGSWSGLEVVLNFKGYGIGHMPKIDIRNVQQILHYLQEAIPLKLKKLHLVNAPSFFDRLLSIMRPFINNEILNIVEVYSDGFKNIVKNIPLEVFPKDVGGHYKTVKELNDEVIKKLHSSSSFFEAENKKRVVESLRPGKPKNYSNMFGGVEGSFKKLDID</sequence>
<organism evidence="2 3">
    <name type="scientific">Leptosia nina</name>
    <dbReference type="NCBI Taxonomy" id="320188"/>
    <lineage>
        <taxon>Eukaryota</taxon>
        <taxon>Metazoa</taxon>
        <taxon>Ecdysozoa</taxon>
        <taxon>Arthropoda</taxon>
        <taxon>Hexapoda</taxon>
        <taxon>Insecta</taxon>
        <taxon>Pterygota</taxon>
        <taxon>Neoptera</taxon>
        <taxon>Endopterygota</taxon>
        <taxon>Lepidoptera</taxon>
        <taxon>Glossata</taxon>
        <taxon>Ditrysia</taxon>
        <taxon>Papilionoidea</taxon>
        <taxon>Pieridae</taxon>
        <taxon>Pierinae</taxon>
        <taxon>Leptosia</taxon>
    </lineage>
</organism>
<dbReference type="CDD" id="cd00170">
    <property type="entry name" value="SEC14"/>
    <property type="match status" value="1"/>
</dbReference>
<reference evidence="2 3" key="1">
    <citation type="submission" date="2023-11" db="EMBL/GenBank/DDBJ databases">
        <authorList>
            <person name="Okamura Y."/>
        </authorList>
    </citation>
    <scope>NUCLEOTIDE SEQUENCE [LARGE SCALE GENOMIC DNA]</scope>
</reference>
<evidence type="ECO:0000313" key="2">
    <source>
        <dbReference type="EMBL" id="CAK1541419.1"/>
    </source>
</evidence>
<dbReference type="Proteomes" id="UP001497472">
    <property type="component" value="Unassembled WGS sequence"/>
</dbReference>
<dbReference type="Gene3D" id="3.40.525.10">
    <property type="entry name" value="CRAL-TRIO lipid binding domain"/>
    <property type="match status" value="1"/>
</dbReference>
<dbReference type="Pfam" id="PF00650">
    <property type="entry name" value="CRAL_TRIO"/>
    <property type="match status" value="1"/>
</dbReference>
<dbReference type="PRINTS" id="PR00180">
    <property type="entry name" value="CRETINALDHBP"/>
</dbReference>
<dbReference type="InterPro" id="IPR036865">
    <property type="entry name" value="CRAL-TRIO_dom_sf"/>
</dbReference>
<dbReference type="PROSITE" id="PS50191">
    <property type="entry name" value="CRAL_TRIO"/>
    <property type="match status" value="1"/>
</dbReference>
<comment type="caution">
    <text evidence="2">The sequence shown here is derived from an EMBL/GenBank/DDBJ whole genome shotgun (WGS) entry which is preliminary data.</text>
</comment>
<gene>
    <name evidence="2" type="ORF">LNINA_LOCUS1405</name>
</gene>
<dbReference type="SMART" id="SM00516">
    <property type="entry name" value="SEC14"/>
    <property type="match status" value="1"/>
</dbReference>
<dbReference type="AlphaFoldDB" id="A0AAV1IZ68"/>
<dbReference type="PANTHER" id="PTHR10174">
    <property type="entry name" value="ALPHA-TOCOPHEROL TRANSFER PROTEIN-RELATED"/>
    <property type="match status" value="1"/>
</dbReference>
<accession>A0AAV1IZ68</accession>
<feature type="domain" description="CRAL-TRIO" evidence="1">
    <location>
        <begin position="97"/>
        <end position="260"/>
    </location>
</feature>
<dbReference type="EMBL" id="CAVLEF010000002">
    <property type="protein sequence ID" value="CAK1541419.1"/>
    <property type="molecule type" value="Genomic_DNA"/>
</dbReference>
<name>A0AAV1IZ68_9NEOP</name>
<protein>
    <recommendedName>
        <fullName evidence="1">CRAL-TRIO domain-containing protein</fullName>
    </recommendedName>
</protein>